<comment type="similarity">
    <text evidence="2">Belongs to the methyl-accepting chemotaxis (MCP) protein family.</text>
</comment>
<keyword evidence="1 3" id="KW-0807">Transducer</keyword>
<dbReference type="RefSeq" id="WP_010695380.1">
    <property type="nucleotide sequence ID" value="NZ_KB442453.1"/>
</dbReference>
<evidence type="ECO:0000259" key="5">
    <source>
        <dbReference type="PROSITE" id="PS50111"/>
    </source>
</evidence>
<dbReference type="OrthoDB" id="362769at2"/>
<dbReference type="Gene3D" id="6.10.340.10">
    <property type="match status" value="1"/>
</dbReference>
<feature type="transmembrane region" description="Helical" evidence="4">
    <location>
        <begin position="6"/>
        <end position="30"/>
    </location>
</feature>
<dbReference type="PROSITE" id="PS50885">
    <property type="entry name" value="HAMP"/>
    <property type="match status" value="1"/>
</dbReference>
<keyword evidence="4" id="KW-1133">Transmembrane helix</keyword>
<dbReference type="EMBL" id="AGDZ01000021">
    <property type="protein sequence ID" value="EMB24474.1"/>
    <property type="molecule type" value="Genomic_DNA"/>
</dbReference>
<name>M2BR41_TREDN</name>
<feature type="transmembrane region" description="Helical" evidence="4">
    <location>
        <begin position="265"/>
        <end position="285"/>
    </location>
</feature>
<dbReference type="PANTHER" id="PTHR32089">
    <property type="entry name" value="METHYL-ACCEPTING CHEMOTAXIS PROTEIN MCPB"/>
    <property type="match status" value="1"/>
</dbReference>
<dbReference type="SMART" id="SM00283">
    <property type="entry name" value="MA"/>
    <property type="match status" value="1"/>
</dbReference>
<sequence>MKIRTSVNLFLTLTLVIVVFGALTSTIYYTRSFIESIFYKNIHYILDSSFSELQRDIESGLVLSKSFAGQNNLIRWFESYEEDEQVGEDIKTMMLSLASDEKFSTCFAASELTGSYYAVDKNKNIVRDQLSKDNSADSWFYDILKKKEEIFYNIDYNKTLGTVNFWFDYKVVNNRGEALGLAGVAVNLDKAVEKMKKSIPSDNSWLGFIGKDDEVIISSNSDLIGKKIELITGSLIPVKGISELYYCMDKDLGKVIIAKKQLKNFPYSIVLFAPMVDFVPSILLILRLPFIWSFAILVIMLILSSFLLRVFFGRFAKMNSVFNKIAEGDFSIRADVSNDEVGSITSVLNNAIEKVSASLANIGKHTDKMQGICENLSANMVESAAALNEITANIEGVRGQVLTQNSSVENAVSKVDEISKGISELDVHIDTQTESFMSSTKAVVEIVSNIEGVRGKAQDNLKAIKELEQATHQGKETVKSVVDITAIVTEQSEGLLDAISVIQNTASQTNLLAMNAAIEAAHAGEAGKGFAVVADEIRKLAEESGEQGKNITKVLEELKSKIENLNGAGPRVFEQFEKISSMMDFIYRHEDGMIRTMNEQLKDAEAVLHEIHGMEEVSQAVKEGSDEMLLKIEKISQELKTLSSLSENITQSMTEMSIGVGQVNKTVQDVTDIARVNKETASGVASEIAKFKV</sequence>
<evidence type="ECO:0000256" key="1">
    <source>
        <dbReference type="ARBA" id="ARBA00023224"/>
    </source>
</evidence>
<evidence type="ECO:0000313" key="7">
    <source>
        <dbReference type="EMBL" id="EMB24474.1"/>
    </source>
</evidence>
<evidence type="ECO:0000256" key="3">
    <source>
        <dbReference type="PROSITE-ProRule" id="PRU00284"/>
    </source>
</evidence>
<dbReference type="HOGENOM" id="CLU_000445_107_19_12"/>
<comment type="caution">
    <text evidence="7">The sequence shown here is derived from an EMBL/GenBank/DDBJ whole genome shotgun (WGS) entry which is preliminary data.</text>
</comment>
<evidence type="ECO:0000259" key="6">
    <source>
        <dbReference type="PROSITE" id="PS50885"/>
    </source>
</evidence>
<dbReference type="InterPro" id="IPR003660">
    <property type="entry name" value="HAMP_dom"/>
</dbReference>
<dbReference type="InterPro" id="IPR004089">
    <property type="entry name" value="MCPsignal_dom"/>
</dbReference>
<evidence type="ECO:0000313" key="8">
    <source>
        <dbReference type="Proteomes" id="UP000016183"/>
    </source>
</evidence>
<dbReference type="Gene3D" id="1.10.287.950">
    <property type="entry name" value="Methyl-accepting chemotaxis protein"/>
    <property type="match status" value="1"/>
</dbReference>
<protein>
    <recommendedName>
        <fullName evidence="9">Methyl-accepting transducer domain-containing protein</fullName>
    </recommendedName>
</protein>
<dbReference type="AlphaFoldDB" id="M2BR41"/>
<proteinExistence type="inferred from homology"/>
<dbReference type="SMART" id="SM00304">
    <property type="entry name" value="HAMP"/>
    <property type="match status" value="1"/>
</dbReference>
<dbReference type="Proteomes" id="UP000016183">
    <property type="component" value="Unassembled WGS sequence"/>
</dbReference>
<feature type="domain" description="HAMP" evidence="6">
    <location>
        <begin position="309"/>
        <end position="360"/>
    </location>
</feature>
<evidence type="ECO:0008006" key="9">
    <source>
        <dbReference type="Google" id="ProtNLM"/>
    </source>
</evidence>
<accession>M2BR41</accession>
<keyword evidence="4" id="KW-0472">Membrane</keyword>
<dbReference type="PANTHER" id="PTHR32089:SF112">
    <property type="entry name" value="LYSOZYME-LIKE PROTEIN-RELATED"/>
    <property type="match status" value="1"/>
</dbReference>
<feature type="transmembrane region" description="Helical" evidence="4">
    <location>
        <begin position="291"/>
        <end position="312"/>
    </location>
</feature>
<dbReference type="PATRIC" id="fig|999437.3.peg.1466"/>
<reference evidence="7 8" key="1">
    <citation type="submission" date="2012-01" db="EMBL/GenBank/DDBJ databases">
        <title>The Genome Sequence of Treponema denticola SP33.</title>
        <authorList>
            <consortium name="The Broad Institute Genome Sequencing Platform"/>
            <person name="Earl A."/>
            <person name="Ward D."/>
            <person name="Feldgarden M."/>
            <person name="Gevers D."/>
            <person name="Blanton J.M."/>
            <person name="Fenno C.J."/>
            <person name="Baranova O.V."/>
            <person name="Mathney J."/>
            <person name="Dewhirst F.E."/>
            <person name="Izard J."/>
            <person name="Young S.K."/>
            <person name="Zeng Q."/>
            <person name="Gargeya S."/>
            <person name="Fitzgerald M."/>
            <person name="Haas B."/>
            <person name="Abouelleil A."/>
            <person name="Alvarado L."/>
            <person name="Arachchi H.M."/>
            <person name="Berlin A."/>
            <person name="Chapman S.B."/>
            <person name="Gearin G."/>
            <person name="Goldberg J."/>
            <person name="Griggs A."/>
            <person name="Gujja S."/>
            <person name="Hansen M."/>
            <person name="Heiman D."/>
            <person name="Howarth C."/>
            <person name="Larimer J."/>
            <person name="Lui A."/>
            <person name="MacDonald P.J.P."/>
            <person name="McCowen C."/>
            <person name="Montmayeur A."/>
            <person name="Murphy C."/>
            <person name="Neiman D."/>
            <person name="Pearson M."/>
            <person name="Priest M."/>
            <person name="Roberts A."/>
            <person name="Saif S."/>
            <person name="Shea T."/>
            <person name="Sisk P."/>
            <person name="Stolte C."/>
            <person name="Sykes S."/>
            <person name="Wortman J."/>
            <person name="Nusbaum C."/>
            <person name="Birren B."/>
        </authorList>
    </citation>
    <scope>NUCLEOTIDE SEQUENCE [LARGE SCALE GENOMIC DNA]</scope>
    <source>
        <strain evidence="7 8">SP33</strain>
    </source>
</reference>
<gene>
    <name evidence="7" type="ORF">HMPREF9733_01426</name>
</gene>
<evidence type="ECO:0000256" key="2">
    <source>
        <dbReference type="ARBA" id="ARBA00029447"/>
    </source>
</evidence>
<dbReference type="GO" id="GO:0007165">
    <property type="term" value="P:signal transduction"/>
    <property type="evidence" value="ECO:0007669"/>
    <property type="project" value="UniProtKB-KW"/>
</dbReference>
<dbReference type="SUPFAM" id="SSF58104">
    <property type="entry name" value="Methyl-accepting chemotaxis protein (MCP) signaling domain"/>
    <property type="match status" value="1"/>
</dbReference>
<dbReference type="CDD" id="cd06225">
    <property type="entry name" value="HAMP"/>
    <property type="match status" value="1"/>
</dbReference>
<organism evidence="7 8">
    <name type="scientific">Treponema denticola SP33</name>
    <dbReference type="NCBI Taxonomy" id="999437"/>
    <lineage>
        <taxon>Bacteria</taxon>
        <taxon>Pseudomonadati</taxon>
        <taxon>Spirochaetota</taxon>
        <taxon>Spirochaetia</taxon>
        <taxon>Spirochaetales</taxon>
        <taxon>Treponemataceae</taxon>
        <taxon>Treponema</taxon>
    </lineage>
</organism>
<feature type="domain" description="Methyl-accepting transducer" evidence="5">
    <location>
        <begin position="407"/>
        <end position="636"/>
    </location>
</feature>
<evidence type="ECO:0000256" key="4">
    <source>
        <dbReference type="SAM" id="Phobius"/>
    </source>
</evidence>
<dbReference type="GO" id="GO:0016020">
    <property type="term" value="C:membrane"/>
    <property type="evidence" value="ECO:0007669"/>
    <property type="project" value="InterPro"/>
</dbReference>
<dbReference type="PROSITE" id="PS50111">
    <property type="entry name" value="CHEMOTAXIS_TRANSDUC_2"/>
    <property type="match status" value="1"/>
</dbReference>
<dbReference type="Pfam" id="PF00015">
    <property type="entry name" value="MCPsignal"/>
    <property type="match status" value="1"/>
</dbReference>
<keyword evidence="4" id="KW-0812">Transmembrane</keyword>